<proteinExistence type="predicted"/>
<organism evidence="2">
    <name type="scientific">hydrothermal vent metagenome</name>
    <dbReference type="NCBI Taxonomy" id="652676"/>
    <lineage>
        <taxon>unclassified sequences</taxon>
        <taxon>metagenomes</taxon>
        <taxon>ecological metagenomes</taxon>
    </lineage>
</organism>
<evidence type="ECO:0000256" key="1">
    <source>
        <dbReference type="SAM" id="Phobius"/>
    </source>
</evidence>
<dbReference type="EMBL" id="UOEV01000064">
    <property type="protein sequence ID" value="VAW32750.1"/>
    <property type="molecule type" value="Genomic_DNA"/>
</dbReference>
<protein>
    <recommendedName>
        <fullName evidence="3">PEGA domain-containing protein</fullName>
    </recommendedName>
</protein>
<keyword evidence="1" id="KW-0472">Membrane</keyword>
<name>A0A3B0UV76_9ZZZZ</name>
<reference evidence="2" key="1">
    <citation type="submission" date="2018-06" db="EMBL/GenBank/DDBJ databases">
        <authorList>
            <person name="Zhirakovskaya E."/>
        </authorList>
    </citation>
    <scope>NUCLEOTIDE SEQUENCE</scope>
</reference>
<sequence>MSHNTKFSLSWVATAFVIIVLAIISFIGYNAGYRIGPNISLIKTRSLTITNLPEHSHVFTDYAPRGESSKSALSIPLVPGTHMVLVTSQNYFPWTTLVTIPDNKNIKVRALLVPKAVSGTLLKGAEAKTALSYIENQTLPTIDKPLVLANGCTLVSLSKDKRTIIATPTTTPSCTPPVYLCASGTCAPTIIYSPKIPPTAILAYPKHTDAFLVLVGKNLYALSLDPRSPRTFARVLHGISPKVASEKDGTVVVSDQSSVYTIHL</sequence>
<gene>
    <name evidence="2" type="ORF">MNBD_CPR01-167</name>
</gene>
<feature type="transmembrane region" description="Helical" evidence="1">
    <location>
        <begin position="7"/>
        <end position="29"/>
    </location>
</feature>
<dbReference type="AlphaFoldDB" id="A0A3B0UV76"/>
<accession>A0A3B0UV76</accession>
<keyword evidence="1" id="KW-0812">Transmembrane</keyword>
<keyword evidence="1" id="KW-1133">Transmembrane helix</keyword>
<evidence type="ECO:0000313" key="2">
    <source>
        <dbReference type="EMBL" id="VAW32750.1"/>
    </source>
</evidence>
<evidence type="ECO:0008006" key="3">
    <source>
        <dbReference type="Google" id="ProtNLM"/>
    </source>
</evidence>